<reference evidence="4 5" key="1">
    <citation type="submission" date="2019-03" db="EMBL/GenBank/DDBJ databases">
        <title>Primorskyibacter sp. SS33 isolated from sediments.</title>
        <authorList>
            <person name="Xunke S."/>
        </authorList>
    </citation>
    <scope>NUCLEOTIDE SEQUENCE [LARGE SCALE GENOMIC DNA]</scope>
    <source>
        <strain evidence="4 5">SS33</strain>
    </source>
</reference>
<dbReference type="SUPFAM" id="SSF52833">
    <property type="entry name" value="Thioredoxin-like"/>
    <property type="match status" value="1"/>
</dbReference>
<dbReference type="InterPro" id="IPR017937">
    <property type="entry name" value="Thioredoxin_CS"/>
</dbReference>
<dbReference type="InterPro" id="IPR000866">
    <property type="entry name" value="AhpC/TSA"/>
</dbReference>
<dbReference type="GO" id="GO:0016209">
    <property type="term" value="F:antioxidant activity"/>
    <property type="evidence" value="ECO:0007669"/>
    <property type="project" value="InterPro"/>
</dbReference>
<dbReference type="Pfam" id="PF00578">
    <property type="entry name" value="AhpC-TSA"/>
    <property type="match status" value="1"/>
</dbReference>
<evidence type="ECO:0000313" key="5">
    <source>
        <dbReference type="Proteomes" id="UP000295701"/>
    </source>
</evidence>
<dbReference type="OrthoDB" id="9799347at2"/>
<sequence>MKLAAALYLALATAANAQGLDGVALEGDMRKLVVHDAPKEVSAAPMQNPEGETATLSDWSGKHVLLNFWATWCAPCREEMPSLDALQTAMGGEAFEVVTLATGRNSVEGIEDFFAEVGVETLPIWLDPKQGIARDMAVLGLPITVLIDPEGREVARLTGDADWNAPEARAVIEEWTGAGS</sequence>
<dbReference type="PANTHER" id="PTHR42852">
    <property type="entry name" value="THIOL:DISULFIDE INTERCHANGE PROTEIN DSBE"/>
    <property type="match status" value="1"/>
</dbReference>
<keyword evidence="1" id="KW-0676">Redox-active center</keyword>
<proteinExistence type="predicted"/>
<dbReference type="InterPro" id="IPR050553">
    <property type="entry name" value="Thioredoxin_ResA/DsbE_sf"/>
</dbReference>
<dbReference type="PROSITE" id="PS00194">
    <property type="entry name" value="THIOREDOXIN_1"/>
    <property type="match status" value="1"/>
</dbReference>
<dbReference type="PANTHER" id="PTHR42852:SF18">
    <property type="entry name" value="CHROMOSOME UNDETERMINED SCAFFOLD_47, WHOLE GENOME SHOTGUN SEQUENCE"/>
    <property type="match status" value="1"/>
</dbReference>
<accession>A0A4R6A0J2</accession>
<feature type="signal peptide" evidence="2">
    <location>
        <begin position="1"/>
        <end position="17"/>
    </location>
</feature>
<name>A0A4R6A0J2_9RHOB</name>
<dbReference type="GO" id="GO:0015036">
    <property type="term" value="F:disulfide oxidoreductase activity"/>
    <property type="evidence" value="ECO:0007669"/>
    <property type="project" value="UniProtKB-ARBA"/>
</dbReference>
<dbReference type="AlphaFoldDB" id="A0A4R6A0J2"/>
<evidence type="ECO:0000256" key="1">
    <source>
        <dbReference type="ARBA" id="ARBA00023284"/>
    </source>
</evidence>
<gene>
    <name evidence="4" type="ORF">E2L08_14665</name>
</gene>
<dbReference type="InterPro" id="IPR036249">
    <property type="entry name" value="Thioredoxin-like_sf"/>
</dbReference>
<evidence type="ECO:0000259" key="3">
    <source>
        <dbReference type="PROSITE" id="PS51352"/>
    </source>
</evidence>
<feature type="domain" description="Thioredoxin" evidence="3">
    <location>
        <begin position="9"/>
        <end position="177"/>
    </location>
</feature>
<comment type="caution">
    <text evidence="4">The sequence shown here is derived from an EMBL/GenBank/DDBJ whole genome shotgun (WGS) entry which is preliminary data.</text>
</comment>
<dbReference type="InterPro" id="IPR013766">
    <property type="entry name" value="Thioredoxin_domain"/>
</dbReference>
<evidence type="ECO:0000313" key="4">
    <source>
        <dbReference type="EMBL" id="TDL76064.1"/>
    </source>
</evidence>
<dbReference type="CDD" id="cd02966">
    <property type="entry name" value="TlpA_like_family"/>
    <property type="match status" value="1"/>
</dbReference>
<evidence type="ECO:0000256" key="2">
    <source>
        <dbReference type="SAM" id="SignalP"/>
    </source>
</evidence>
<dbReference type="EMBL" id="SNAA01000019">
    <property type="protein sequence ID" value="TDL76064.1"/>
    <property type="molecule type" value="Genomic_DNA"/>
</dbReference>
<feature type="chain" id="PRO_5020999495" evidence="2">
    <location>
        <begin position="18"/>
        <end position="180"/>
    </location>
</feature>
<dbReference type="Proteomes" id="UP000295701">
    <property type="component" value="Unassembled WGS sequence"/>
</dbReference>
<protein>
    <submittedName>
        <fullName evidence="4">TlpA family protein disulfide reductase</fullName>
    </submittedName>
</protein>
<keyword evidence="5" id="KW-1185">Reference proteome</keyword>
<keyword evidence="2" id="KW-0732">Signal</keyword>
<dbReference type="PROSITE" id="PS51352">
    <property type="entry name" value="THIOREDOXIN_2"/>
    <property type="match status" value="1"/>
</dbReference>
<organism evidence="4 5">
    <name type="scientific">Palleronia sediminis</name>
    <dbReference type="NCBI Taxonomy" id="2547833"/>
    <lineage>
        <taxon>Bacteria</taxon>
        <taxon>Pseudomonadati</taxon>
        <taxon>Pseudomonadota</taxon>
        <taxon>Alphaproteobacteria</taxon>
        <taxon>Rhodobacterales</taxon>
        <taxon>Roseobacteraceae</taxon>
        <taxon>Palleronia</taxon>
    </lineage>
</organism>
<dbReference type="Gene3D" id="3.40.30.10">
    <property type="entry name" value="Glutaredoxin"/>
    <property type="match status" value="1"/>
</dbReference>